<keyword evidence="10" id="KW-1185">Reference proteome</keyword>
<comment type="similarity">
    <text evidence="6">Belongs to the ABC-4 integral membrane protein family.</text>
</comment>
<dbReference type="AlphaFoldDB" id="A0A1C0U4E7"/>
<dbReference type="EC" id="3.6.3.-" evidence="9"/>
<accession>A0A1C0U4E7</accession>
<organism evidence="9 10">
    <name type="scientific">Photorhabdus australis subsp. thailandensis</name>
    <dbReference type="NCBI Taxonomy" id="2805096"/>
    <lineage>
        <taxon>Bacteria</taxon>
        <taxon>Pseudomonadati</taxon>
        <taxon>Pseudomonadota</taxon>
        <taxon>Gammaproteobacteria</taxon>
        <taxon>Enterobacterales</taxon>
        <taxon>Morganellaceae</taxon>
        <taxon>Photorhabdus</taxon>
    </lineage>
</organism>
<evidence type="ECO:0000256" key="4">
    <source>
        <dbReference type="ARBA" id="ARBA00022989"/>
    </source>
</evidence>
<dbReference type="InterPro" id="IPR050250">
    <property type="entry name" value="Macrolide_Exporter_MacB"/>
</dbReference>
<dbReference type="RefSeq" id="WP_240487776.1">
    <property type="nucleotide sequence ID" value="NZ_CAWMQZ010000074.1"/>
</dbReference>
<keyword evidence="4 7" id="KW-1133">Transmembrane helix</keyword>
<keyword evidence="9" id="KW-0378">Hydrolase</keyword>
<dbReference type="PANTHER" id="PTHR30572:SF4">
    <property type="entry name" value="ABC TRANSPORTER PERMEASE YTRF"/>
    <property type="match status" value="1"/>
</dbReference>
<dbReference type="InterPro" id="IPR003838">
    <property type="entry name" value="ABC3_permease_C"/>
</dbReference>
<evidence type="ECO:0000256" key="3">
    <source>
        <dbReference type="ARBA" id="ARBA00022692"/>
    </source>
</evidence>
<comment type="subcellular location">
    <subcellularLocation>
        <location evidence="1">Cell membrane</location>
        <topology evidence="1">Multi-pass membrane protein</topology>
    </subcellularLocation>
</comment>
<proteinExistence type="inferred from homology"/>
<dbReference type="STRING" id="286156.Ppb6_02144"/>
<keyword evidence="3 7" id="KW-0812">Transmembrane</keyword>
<sequence>MNTILISVRERRRELGIRLAVEAGYSDIFYQFLTEAFLISLLISPLGLLLSFIGFEILSLFDSSIGFSFYSFLLASFSACFITMVFGVYKVRT</sequence>
<dbReference type="Proteomes" id="UP000093476">
    <property type="component" value="Unassembled WGS sequence"/>
</dbReference>
<keyword evidence="5 7" id="KW-0472">Membrane</keyword>
<evidence type="ECO:0000256" key="2">
    <source>
        <dbReference type="ARBA" id="ARBA00022475"/>
    </source>
</evidence>
<dbReference type="GO" id="GO:0005886">
    <property type="term" value="C:plasma membrane"/>
    <property type="evidence" value="ECO:0007669"/>
    <property type="project" value="UniProtKB-SubCell"/>
</dbReference>
<evidence type="ECO:0000259" key="8">
    <source>
        <dbReference type="Pfam" id="PF02687"/>
    </source>
</evidence>
<feature type="transmembrane region" description="Helical" evidence="7">
    <location>
        <begin position="36"/>
        <end position="61"/>
    </location>
</feature>
<dbReference type="PATRIC" id="fig|286156.4.peg.2431"/>
<dbReference type="EMBL" id="LOMY01000074">
    <property type="protein sequence ID" value="OCQ52800.1"/>
    <property type="molecule type" value="Genomic_DNA"/>
</dbReference>
<feature type="domain" description="ABC3 transporter permease C-terminal" evidence="8">
    <location>
        <begin position="1"/>
        <end position="91"/>
    </location>
</feature>
<evidence type="ECO:0000256" key="6">
    <source>
        <dbReference type="ARBA" id="ARBA00038076"/>
    </source>
</evidence>
<protein>
    <submittedName>
        <fullName evidence="9">Macrolide export ATP-binding/permease protein MacB</fullName>
        <ecNumber evidence="9">3.6.3.-</ecNumber>
    </submittedName>
</protein>
<gene>
    <name evidence="9" type="primary">macB_2</name>
    <name evidence="9" type="ORF">Ppb6_02144</name>
</gene>
<keyword evidence="2" id="KW-1003">Cell membrane</keyword>
<evidence type="ECO:0000313" key="10">
    <source>
        <dbReference type="Proteomes" id="UP000093476"/>
    </source>
</evidence>
<dbReference type="GO" id="GO:0016787">
    <property type="term" value="F:hydrolase activity"/>
    <property type="evidence" value="ECO:0007669"/>
    <property type="project" value="UniProtKB-KW"/>
</dbReference>
<evidence type="ECO:0000313" key="9">
    <source>
        <dbReference type="EMBL" id="OCQ52800.1"/>
    </source>
</evidence>
<evidence type="ECO:0000256" key="7">
    <source>
        <dbReference type="SAM" id="Phobius"/>
    </source>
</evidence>
<reference evidence="9 10" key="1">
    <citation type="submission" date="2015-12" db="EMBL/GenBank/DDBJ databases">
        <title>Genome comparisons provide insights into the role of secondary metabolites in the pathogenic phase of the Photorhabdus life cycle.</title>
        <authorList>
            <person name="Tobias N.J."/>
            <person name="Mishra B."/>
            <person name="Gupta D.K."/>
            <person name="Thines M."/>
            <person name="Stinear T.P."/>
            <person name="Bode H.B."/>
        </authorList>
    </citation>
    <scope>NUCLEOTIDE SEQUENCE [LARGE SCALE GENOMIC DNA]</scope>
    <source>
        <strain evidence="9 10">PB68.1</strain>
    </source>
</reference>
<dbReference type="Pfam" id="PF02687">
    <property type="entry name" value="FtsX"/>
    <property type="match status" value="1"/>
</dbReference>
<keyword evidence="9" id="KW-0547">Nucleotide-binding</keyword>
<evidence type="ECO:0000256" key="1">
    <source>
        <dbReference type="ARBA" id="ARBA00004651"/>
    </source>
</evidence>
<keyword evidence="9" id="KW-0067">ATP-binding</keyword>
<evidence type="ECO:0000256" key="5">
    <source>
        <dbReference type="ARBA" id="ARBA00023136"/>
    </source>
</evidence>
<comment type="caution">
    <text evidence="9">The sequence shown here is derived from an EMBL/GenBank/DDBJ whole genome shotgun (WGS) entry which is preliminary data.</text>
</comment>
<dbReference type="GO" id="GO:0005524">
    <property type="term" value="F:ATP binding"/>
    <property type="evidence" value="ECO:0007669"/>
    <property type="project" value="UniProtKB-KW"/>
</dbReference>
<feature type="transmembrane region" description="Helical" evidence="7">
    <location>
        <begin position="67"/>
        <end position="89"/>
    </location>
</feature>
<dbReference type="GO" id="GO:0022857">
    <property type="term" value="F:transmembrane transporter activity"/>
    <property type="evidence" value="ECO:0007669"/>
    <property type="project" value="TreeGrafter"/>
</dbReference>
<dbReference type="PANTHER" id="PTHR30572">
    <property type="entry name" value="MEMBRANE COMPONENT OF TRANSPORTER-RELATED"/>
    <property type="match status" value="1"/>
</dbReference>
<name>A0A1C0U4E7_9GAMM</name>